<dbReference type="PROSITE" id="PS50106">
    <property type="entry name" value="PDZ"/>
    <property type="match status" value="1"/>
</dbReference>
<dbReference type="InParanoid" id="A0A146G3V5"/>
<dbReference type="InterPro" id="IPR001478">
    <property type="entry name" value="PDZ"/>
</dbReference>
<dbReference type="GO" id="GO:0006508">
    <property type="term" value="P:proteolysis"/>
    <property type="evidence" value="ECO:0007669"/>
    <property type="project" value="UniProtKB-KW"/>
</dbReference>
<organism evidence="3 4">
    <name type="scientific">Terrimicrobium sacchariphilum</name>
    <dbReference type="NCBI Taxonomy" id="690879"/>
    <lineage>
        <taxon>Bacteria</taxon>
        <taxon>Pseudomonadati</taxon>
        <taxon>Verrucomicrobiota</taxon>
        <taxon>Terrimicrobiia</taxon>
        <taxon>Terrimicrobiales</taxon>
        <taxon>Terrimicrobiaceae</taxon>
        <taxon>Terrimicrobium</taxon>
    </lineage>
</organism>
<feature type="domain" description="PDZ" evidence="2">
    <location>
        <begin position="53"/>
        <end position="121"/>
    </location>
</feature>
<dbReference type="Gene3D" id="2.30.42.10">
    <property type="match status" value="1"/>
</dbReference>
<dbReference type="Pfam" id="PF17820">
    <property type="entry name" value="PDZ_6"/>
    <property type="match status" value="1"/>
</dbReference>
<feature type="chain" id="PRO_5007524344" evidence="1">
    <location>
        <begin position="17"/>
        <end position="139"/>
    </location>
</feature>
<dbReference type="GO" id="GO:0008233">
    <property type="term" value="F:peptidase activity"/>
    <property type="evidence" value="ECO:0007669"/>
    <property type="project" value="UniProtKB-KW"/>
</dbReference>
<comment type="caution">
    <text evidence="3">The sequence shown here is derived from an EMBL/GenBank/DDBJ whole genome shotgun (WGS) entry which is preliminary data.</text>
</comment>
<sequence length="139" mass="14821">MFRVAKFLLISLVALAVEVPAIRAIGPSRDQDYFVRPQPSPLATPYSAPLSGIGAAISEDSGVCRIMQILPDSGAKAAGLLPNDEIVRIDGTLIAGFPLDDIASLLRGSPGTRVLVTIKRPGVEKPLEIWVIRAPIKVR</sequence>
<dbReference type="CDD" id="cd06782">
    <property type="entry name" value="cpPDZ_CPP-like"/>
    <property type="match status" value="1"/>
</dbReference>
<protein>
    <submittedName>
        <fullName evidence="3">Carboxyl-terminal processing protease</fullName>
    </submittedName>
</protein>
<name>A0A146G3V5_TERSA</name>
<dbReference type="SMART" id="SM00228">
    <property type="entry name" value="PDZ"/>
    <property type="match status" value="1"/>
</dbReference>
<keyword evidence="1" id="KW-0732">Signal</keyword>
<dbReference type="SUPFAM" id="SSF50156">
    <property type="entry name" value="PDZ domain-like"/>
    <property type="match status" value="1"/>
</dbReference>
<evidence type="ECO:0000259" key="2">
    <source>
        <dbReference type="PROSITE" id="PS50106"/>
    </source>
</evidence>
<dbReference type="Proteomes" id="UP000076023">
    <property type="component" value="Unassembled WGS sequence"/>
</dbReference>
<keyword evidence="4" id="KW-1185">Reference proteome</keyword>
<reference evidence="4" key="1">
    <citation type="journal article" date="2017" name="Genome Announc.">
        <title>Draft Genome Sequence of Terrimicrobium sacchariphilum NM-5T, a Facultative Anaerobic Soil Bacterium of the Class Spartobacteria.</title>
        <authorList>
            <person name="Qiu Y.L."/>
            <person name="Tourlousse D.M."/>
            <person name="Matsuura N."/>
            <person name="Ohashi A."/>
            <person name="Sekiguchi Y."/>
        </authorList>
    </citation>
    <scope>NUCLEOTIDE SEQUENCE [LARGE SCALE GENOMIC DNA]</scope>
    <source>
        <strain evidence="4">NM-5</strain>
    </source>
</reference>
<keyword evidence="3" id="KW-0645">Protease</keyword>
<proteinExistence type="predicted"/>
<dbReference type="AlphaFoldDB" id="A0A146G3V5"/>
<evidence type="ECO:0000313" key="4">
    <source>
        <dbReference type="Proteomes" id="UP000076023"/>
    </source>
</evidence>
<dbReference type="STRING" id="690879.TSACC_2908"/>
<accession>A0A146G3V5</accession>
<dbReference type="InterPro" id="IPR041489">
    <property type="entry name" value="PDZ_6"/>
</dbReference>
<evidence type="ECO:0000313" key="3">
    <source>
        <dbReference type="EMBL" id="GAT32509.1"/>
    </source>
</evidence>
<gene>
    <name evidence="3" type="ORF">TSACC_2908</name>
</gene>
<evidence type="ECO:0000256" key="1">
    <source>
        <dbReference type="SAM" id="SignalP"/>
    </source>
</evidence>
<feature type="signal peptide" evidence="1">
    <location>
        <begin position="1"/>
        <end position="16"/>
    </location>
</feature>
<dbReference type="InterPro" id="IPR036034">
    <property type="entry name" value="PDZ_sf"/>
</dbReference>
<dbReference type="EMBL" id="BDCO01000002">
    <property type="protein sequence ID" value="GAT32509.1"/>
    <property type="molecule type" value="Genomic_DNA"/>
</dbReference>
<keyword evidence="3" id="KW-0378">Hydrolase</keyword>